<dbReference type="RefSeq" id="WP_183952467.1">
    <property type="nucleotide sequence ID" value="NZ_JACIDH010000015.1"/>
</dbReference>
<dbReference type="InterPro" id="IPR051212">
    <property type="entry name" value="Type-I_RE_S_subunit"/>
</dbReference>
<protein>
    <submittedName>
        <fullName evidence="6">Type I restriction enzyme S subunit</fullName>
        <ecNumber evidence="6">3.1.21.3</ecNumber>
    </submittedName>
</protein>
<gene>
    <name evidence="6" type="ORF">GGR48_002854</name>
</gene>
<comment type="caution">
    <text evidence="6">The sequence shown here is derived from an EMBL/GenBank/DDBJ whole genome shotgun (WGS) entry which is preliminary data.</text>
</comment>
<name>A0A7W6F4I0_9SPHN</name>
<accession>A0A7W6F4I0</accession>
<comment type="similarity">
    <text evidence="1">Belongs to the type-I restriction system S methylase family.</text>
</comment>
<evidence type="ECO:0000313" key="6">
    <source>
        <dbReference type="EMBL" id="MBB3880410.1"/>
    </source>
</evidence>
<dbReference type="EMBL" id="JACIDH010000015">
    <property type="protein sequence ID" value="MBB3880410.1"/>
    <property type="molecule type" value="Genomic_DNA"/>
</dbReference>
<sequence>MSNMPQGWEEATIADVTTAFVSIDPTKIPDQTFRYVDIGSIDNKSQTIADPKSFTGKEAPSRARRVIQADDTLFSTVRTYLKNIALVPAELSGELTSTGIAVLRPSGAVDATYLFRWVSSDPFVNELSAAQDGTMYPAVSDKDVASATIPVPPLAEQRRIMAKIDSLTGKSRRARDHLNHIPRLVEKYKQAILAAAFRGDLTCEWRAKHHHKSEWKSANPSAYFTWSSGKNLPSKRQVAGDVPVIGGNGVGGYHNEALIDFPTLVVGRVGAQCGNVHFSSGPAWITDNAIFARSVSDQIDLSYAVLFFRNANLNQLAGGSGQPYINQTTLNALTFPVPAIEEQRELVRLVEMALNWVDRIASDATSACKLIDHLDQSVLVKAFKGELVPQDPADEPASALLDRIRTERATAPKAKRGRKKAA</sequence>
<dbReference type="GO" id="GO:0003677">
    <property type="term" value="F:DNA binding"/>
    <property type="evidence" value="ECO:0007669"/>
    <property type="project" value="UniProtKB-KW"/>
</dbReference>
<evidence type="ECO:0000259" key="5">
    <source>
        <dbReference type="Pfam" id="PF01420"/>
    </source>
</evidence>
<organism evidence="6 7">
    <name type="scientific">Sphingomonas pseudosanguinis</name>
    <dbReference type="NCBI Taxonomy" id="413712"/>
    <lineage>
        <taxon>Bacteria</taxon>
        <taxon>Pseudomonadati</taxon>
        <taxon>Pseudomonadota</taxon>
        <taxon>Alphaproteobacteria</taxon>
        <taxon>Sphingomonadales</taxon>
        <taxon>Sphingomonadaceae</taxon>
        <taxon>Sphingomonas</taxon>
    </lineage>
</organism>
<evidence type="ECO:0000313" key="7">
    <source>
        <dbReference type="Proteomes" id="UP000538670"/>
    </source>
</evidence>
<dbReference type="InterPro" id="IPR044946">
    <property type="entry name" value="Restrct_endonuc_typeI_TRD_sf"/>
</dbReference>
<keyword evidence="3" id="KW-0238">DNA-binding</keyword>
<dbReference type="AlphaFoldDB" id="A0A7W6F4I0"/>
<dbReference type="Proteomes" id="UP000538670">
    <property type="component" value="Unassembled WGS sequence"/>
</dbReference>
<feature type="domain" description="Type I restriction modification DNA specificity" evidence="5">
    <location>
        <begin position="235"/>
        <end position="348"/>
    </location>
</feature>
<dbReference type="PANTHER" id="PTHR43140:SF1">
    <property type="entry name" value="TYPE I RESTRICTION ENZYME ECOKI SPECIFICITY SUBUNIT"/>
    <property type="match status" value="1"/>
</dbReference>
<evidence type="ECO:0000256" key="2">
    <source>
        <dbReference type="ARBA" id="ARBA00022747"/>
    </source>
</evidence>
<dbReference type="GO" id="GO:0009035">
    <property type="term" value="F:type I site-specific deoxyribonuclease activity"/>
    <property type="evidence" value="ECO:0007669"/>
    <property type="project" value="UniProtKB-EC"/>
</dbReference>
<keyword evidence="2" id="KW-0680">Restriction system</keyword>
<evidence type="ECO:0000256" key="4">
    <source>
        <dbReference type="SAM" id="MobiDB-lite"/>
    </source>
</evidence>
<dbReference type="CDD" id="cd17266">
    <property type="entry name" value="RMtype1_S_Sau1132ORF3780P-TRD2-CR2_like"/>
    <property type="match status" value="1"/>
</dbReference>
<keyword evidence="6" id="KW-0378">Hydrolase</keyword>
<dbReference type="PANTHER" id="PTHR43140">
    <property type="entry name" value="TYPE-1 RESTRICTION ENZYME ECOKI SPECIFICITY PROTEIN"/>
    <property type="match status" value="1"/>
</dbReference>
<dbReference type="Pfam" id="PF01420">
    <property type="entry name" value="Methylase_S"/>
    <property type="match status" value="1"/>
</dbReference>
<evidence type="ECO:0000256" key="1">
    <source>
        <dbReference type="ARBA" id="ARBA00010923"/>
    </source>
</evidence>
<dbReference type="GO" id="GO:0009307">
    <property type="term" value="P:DNA restriction-modification system"/>
    <property type="evidence" value="ECO:0007669"/>
    <property type="project" value="UniProtKB-KW"/>
</dbReference>
<keyword evidence="7" id="KW-1185">Reference proteome</keyword>
<reference evidence="6 7" key="1">
    <citation type="submission" date="2020-08" db="EMBL/GenBank/DDBJ databases">
        <title>Genomic Encyclopedia of Type Strains, Phase IV (KMG-IV): sequencing the most valuable type-strain genomes for metagenomic binning, comparative biology and taxonomic classification.</title>
        <authorList>
            <person name="Goeker M."/>
        </authorList>
    </citation>
    <scope>NUCLEOTIDE SEQUENCE [LARGE SCALE GENOMIC DNA]</scope>
    <source>
        <strain evidence="6 7">DSM 19512</strain>
    </source>
</reference>
<dbReference type="SUPFAM" id="SSF116734">
    <property type="entry name" value="DNA methylase specificity domain"/>
    <property type="match status" value="2"/>
</dbReference>
<feature type="region of interest" description="Disordered" evidence="4">
    <location>
        <begin position="391"/>
        <end position="422"/>
    </location>
</feature>
<proteinExistence type="inferred from homology"/>
<dbReference type="InterPro" id="IPR000055">
    <property type="entry name" value="Restrct_endonuc_typeI_TRD"/>
</dbReference>
<feature type="compositionally biased region" description="Basic residues" evidence="4">
    <location>
        <begin position="413"/>
        <end position="422"/>
    </location>
</feature>
<evidence type="ECO:0000256" key="3">
    <source>
        <dbReference type="ARBA" id="ARBA00023125"/>
    </source>
</evidence>
<dbReference type="Gene3D" id="3.90.220.20">
    <property type="entry name" value="DNA methylase specificity domains"/>
    <property type="match status" value="2"/>
</dbReference>
<dbReference type="EC" id="3.1.21.3" evidence="6"/>